<reference evidence="2" key="1">
    <citation type="submission" date="2016-05" db="EMBL/GenBank/DDBJ databases">
        <authorList>
            <person name="Lavstsen T."/>
            <person name="Jespersen J.S."/>
        </authorList>
    </citation>
    <scope>NUCLEOTIDE SEQUENCE</scope>
    <source>
        <tissue evidence="2">Brain</tissue>
    </source>
</reference>
<evidence type="ECO:0000256" key="1">
    <source>
        <dbReference type="SAM" id="MobiDB-lite"/>
    </source>
</evidence>
<gene>
    <name evidence="2" type="primary">IMPG2</name>
</gene>
<keyword evidence="2" id="KW-0675">Receptor</keyword>
<sequence>LFPFTVVDETPEPGTTITSPEGSDVDVLLETTIKITSPELKVTEDIPELQGPSETMTEVHQWLTSGEETTRELGPEERPTEDF</sequence>
<feature type="region of interest" description="Disordered" evidence="1">
    <location>
        <begin position="1"/>
        <end position="22"/>
    </location>
</feature>
<evidence type="ECO:0000313" key="2">
    <source>
        <dbReference type="EMBL" id="SBR50358.1"/>
    </source>
</evidence>
<feature type="region of interest" description="Disordered" evidence="1">
    <location>
        <begin position="64"/>
        <end position="83"/>
    </location>
</feature>
<feature type="compositionally biased region" description="Basic and acidic residues" evidence="1">
    <location>
        <begin position="68"/>
        <end position="83"/>
    </location>
</feature>
<name>A0A1A8M0Q8_9TELE</name>
<proteinExistence type="predicted"/>
<organism evidence="2">
    <name type="scientific">Nothobranchius pienaari</name>
    <dbReference type="NCBI Taxonomy" id="704102"/>
    <lineage>
        <taxon>Eukaryota</taxon>
        <taxon>Metazoa</taxon>
        <taxon>Chordata</taxon>
        <taxon>Craniata</taxon>
        <taxon>Vertebrata</taxon>
        <taxon>Euteleostomi</taxon>
        <taxon>Actinopterygii</taxon>
        <taxon>Neopterygii</taxon>
        <taxon>Teleostei</taxon>
        <taxon>Neoteleostei</taxon>
        <taxon>Acanthomorphata</taxon>
        <taxon>Ovalentaria</taxon>
        <taxon>Atherinomorphae</taxon>
        <taxon>Cyprinodontiformes</taxon>
        <taxon>Nothobranchiidae</taxon>
        <taxon>Nothobranchius</taxon>
    </lineage>
</organism>
<feature type="non-terminal residue" evidence="2">
    <location>
        <position position="83"/>
    </location>
</feature>
<accession>A0A1A8M0Q8</accession>
<feature type="non-terminal residue" evidence="2">
    <location>
        <position position="1"/>
    </location>
</feature>
<protein>
    <submittedName>
        <fullName evidence="2">Interphotoreceptor matrix proteoglycan 2</fullName>
    </submittedName>
</protein>
<dbReference type="EMBL" id="HAEF01010426">
    <property type="protein sequence ID" value="SBR50358.1"/>
    <property type="molecule type" value="Transcribed_RNA"/>
</dbReference>
<dbReference type="AlphaFoldDB" id="A0A1A8M0Q8"/>
<reference evidence="2" key="2">
    <citation type="submission" date="2016-06" db="EMBL/GenBank/DDBJ databases">
        <title>The genome of a short-lived fish provides insights into sex chromosome evolution and the genetic control of aging.</title>
        <authorList>
            <person name="Reichwald K."/>
            <person name="Felder M."/>
            <person name="Petzold A."/>
            <person name="Koch P."/>
            <person name="Groth M."/>
            <person name="Platzer M."/>
        </authorList>
    </citation>
    <scope>NUCLEOTIDE SEQUENCE</scope>
    <source>
        <tissue evidence="2">Brain</tissue>
    </source>
</reference>